<dbReference type="Proteomes" id="UP000190837">
    <property type="component" value="Unassembled WGS sequence"/>
</dbReference>
<dbReference type="RefSeq" id="WP_079540809.1">
    <property type="nucleotide sequence ID" value="NZ_FKLO01000049.1"/>
</dbReference>
<feature type="domain" description="DUF927" evidence="2">
    <location>
        <begin position="81"/>
        <end position="273"/>
    </location>
</feature>
<evidence type="ECO:0000259" key="2">
    <source>
        <dbReference type="Pfam" id="PF06048"/>
    </source>
</evidence>
<evidence type="ECO:0000256" key="1">
    <source>
        <dbReference type="SAM" id="MobiDB-lite"/>
    </source>
</evidence>
<accession>A0A1C3H4X3</accession>
<organism evidence="3 4">
    <name type="scientific">Cardiobacterium hominis</name>
    <dbReference type="NCBI Taxonomy" id="2718"/>
    <lineage>
        <taxon>Bacteria</taxon>
        <taxon>Pseudomonadati</taxon>
        <taxon>Pseudomonadota</taxon>
        <taxon>Gammaproteobacteria</taxon>
        <taxon>Cardiobacteriales</taxon>
        <taxon>Cardiobacteriaceae</taxon>
        <taxon>Cardiobacterium</taxon>
    </lineage>
</organism>
<dbReference type="InterPro" id="IPR009270">
    <property type="entry name" value="DUF927"/>
</dbReference>
<reference evidence="4" key="1">
    <citation type="submission" date="2016-04" db="EMBL/GenBank/DDBJ databases">
        <authorList>
            <person name="Tagini F."/>
        </authorList>
    </citation>
    <scope>NUCLEOTIDE SEQUENCE [LARGE SCALE GENOMIC DNA]</scope>
    <source>
        <strain evidence="4">CHUV0807</strain>
    </source>
</reference>
<evidence type="ECO:0000313" key="3">
    <source>
        <dbReference type="EMBL" id="SAM66011.1"/>
    </source>
</evidence>
<protein>
    <submittedName>
        <fullName evidence="3">DNA primase, phage-associated</fullName>
        <ecNumber evidence="3">2.7.7.-</ecNumber>
    </submittedName>
</protein>
<dbReference type="AlphaFoldDB" id="A0A1C3H4X3"/>
<feature type="region of interest" description="Disordered" evidence="1">
    <location>
        <begin position="541"/>
        <end position="562"/>
    </location>
</feature>
<gene>
    <name evidence="3" type="ORF">CHUV0807_1445</name>
</gene>
<proteinExistence type="predicted"/>
<dbReference type="EMBL" id="FKLO01000049">
    <property type="protein sequence ID" value="SAM66011.1"/>
    <property type="molecule type" value="Genomic_DNA"/>
</dbReference>
<keyword evidence="3" id="KW-0808">Transferase</keyword>
<dbReference type="EC" id="2.7.7.-" evidence="3"/>
<evidence type="ECO:0000313" key="4">
    <source>
        <dbReference type="Proteomes" id="UP000190837"/>
    </source>
</evidence>
<name>A0A1C3H4X3_9GAMM</name>
<keyword evidence="3" id="KW-0548">Nucleotidyltransferase</keyword>
<dbReference type="Pfam" id="PF06048">
    <property type="entry name" value="DUF927"/>
    <property type="match status" value="1"/>
</dbReference>
<dbReference type="GO" id="GO:0016779">
    <property type="term" value="F:nucleotidyltransferase activity"/>
    <property type="evidence" value="ECO:0007669"/>
    <property type="project" value="UniProtKB-KW"/>
</dbReference>
<sequence length="562" mass="63228">MSNSANRFSCRHGGLWFDDGNGEPQRLSDAFAVAGVARDDSGNPHYILDHNGQHFALPWEDVGERSGWRIMRRYVRRMPTNKRSQERLAEYLQTCDISAQWRLTDTAGWHGNSYILPNGECLGGDARIFFQQPAPRYNDFAAHGTLDDWRRQIGRYLAGNSRLCLLVGAAFAAPLLKLFNIEGGILHLYGKSSGGKSTAQRVALSVWGHGRDAGHSWNATGLALTNAAASRNDGLLSLDEIGEDSRLAVETCAYAIANGRARLQGAKEGGNRPELRFRVLAISSGEMSLPAHFSKNGREMMAGQMVRCPSIPHLLEQHHDFPDFRSFAEHLNHAAITVYGSAGRAFITRITSDYPENVKAAQKAFEAVLGELHANYRMTAQHARSARLFAVCAAGLMLASDWNISGIDRETARRGVVQCFADWYENQPREDYEDEQIRRLLEYFMQRHADSPRFAYWDSRHTAPDHAGYCRYSAQELGRFPDDQQEYWIIPPVFEDEIYSGRDIRKVCEILLAIGWLQPGDGRHVKRKRWGHGRFYVVRGACPPESPENDNDPKQGNPHPEN</sequence>